<dbReference type="Ensembl" id="ENSEAST00005029846.2">
    <property type="protein sequence ID" value="ENSEASP00005027484.2"/>
    <property type="gene ID" value="ENSEASG00005018708.2"/>
</dbReference>
<dbReference type="GO" id="GO:0005737">
    <property type="term" value="C:cytoplasm"/>
    <property type="evidence" value="ECO:0007669"/>
    <property type="project" value="UniProtKB-SubCell"/>
</dbReference>
<keyword evidence="5" id="KW-0963">Cytoplasm</keyword>
<proteinExistence type="inferred from homology"/>
<evidence type="ECO:0000313" key="19">
    <source>
        <dbReference type="Ensembl" id="ENSEASP00005027484.2"/>
    </source>
</evidence>
<keyword evidence="9" id="KW-0320">Glycogen biosynthesis</keyword>
<dbReference type="Pfam" id="PF01501">
    <property type="entry name" value="Glyco_transf_8"/>
    <property type="match status" value="1"/>
</dbReference>
<evidence type="ECO:0000256" key="16">
    <source>
        <dbReference type="ARBA" id="ARBA00047924"/>
    </source>
</evidence>
<comment type="function">
    <text evidence="17">Glycogenin participates in the glycogen biosynthetic process along with glycogen synthase and glycogen branching enzyme. It catalyzes the formation of a short alpha (1,4)-glucosyl chain covalently attached via a glucose 1-O-tyrosyl linkage to internal tyrosine residues and these chains act as primers for the elongation reaction catalyzed by glycogen synthase.</text>
</comment>
<evidence type="ECO:0000256" key="15">
    <source>
        <dbReference type="ARBA" id="ARBA00047374"/>
    </source>
</evidence>
<dbReference type="Gene3D" id="3.90.550.10">
    <property type="entry name" value="Spore Coat Polysaccharide Biosynthesis Protein SpsA, Chain A"/>
    <property type="match status" value="1"/>
</dbReference>
<name>A0A8C4MLQ1_EQUAS</name>
<sequence length="433" mass="47743">MSVSDQAFVTLATNDVYCQGALVLGQSLRNQRLTRKLVVLITPHVSSLLRVVLSRVFDEVIEVNLIDSADYIHLAFLNRPELGVTLTKLHCWTLTRYSKCVFLDADTLVLSNIDELFERGEFSAAPDPGWPDCFNSGVFVFQPSLETHGLLLQHATDHGSFDGADQGLLNSFFSSWSTADIHKHLPFIYNLSSNTAYTYSPAFKQFGSSAKVVHFLGSRKPWNYKYNPQTGSLLEEGSELVTQHQASFLKVWWGIYHGSILPLYESIRDEQEHASPGRTACLGGVGAPCANSAPSAEGPCANSVPSARNLCADSAVGSSQAWPAEDPSETNVGVDETPPSPEGGHSEDMVGWPEIERVMGDPLSHRPPQLADSTETPATSVDLAVSISEMSLKEKVRELSPEEERRKWEEGHVDYMGQDAFARIQEKLDRFLQ</sequence>
<evidence type="ECO:0000256" key="3">
    <source>
        <dbReference type="ARBA" id="ARBA00004496"/>
    </source>
</evidence>
<dbReference type="GeneTree" id="ENSGT00940000161628"/>
<evidence type="ECO:0000256" key="9">
    <source>
        <dbReference type="ARBA" id="ARBA00023056"/>
    </source>
</evidence>
<evidence type="ECO:0000256" key="17">
    <source>
        <dbReference type="ARBA" id="ARBA00049637"/>
    </source>
</evidence>
<comment type="pathway">
    <text evidence="4">Glycan biosynthesis; glycogen biosynthesis.</text>
</comment>
<dbReference type="GO" id="GO:0008466">
    <property type="term" value="F:glycogenin glucosyltransferase activity"/>
    <property type="evidence" value="ECO:0007669"/>
    <property type="project" value="UniProtKB-EC"/>
</dbReference>
<organism evidence="19 20">
    <name type="scientific">Equus asinus</name>
    <name type="common">Donkey</name>
    <name type="synonym">Equus africanus asinus</name>
    <dbReference type="NCBI Taxonomy" id="9793"/>
    <lineage>
        <taxon>Eukaryota</taxon>
        <taxon>Metazoa</taxon>
        <taxon>Chordata</taxon>
        <taxon>Craniata</taxon>
        <taxon>Vertebrata</taxon>
        <taxon>Euteleostomi</taxon>
        <taxon>Mammalia</taxon>
        <taxon>Eutheria</taxon>
        <taxon>Laurasiatheria</taxon>
        <taxon>Perissodactyla</taxon>
        <taxon>Equidae</taxon>
        <taxon>Equus</taxon>
    </lineage>
</organism>
<dbReference type="Proteomes" id="UP000694387">
    <property type="component" value="Chromosome 4"/>
</dbReference>
<keyword evidence="7" id="KW-0808">Transferase</keyword>
<evidence type="ECO:0000256" key="10">
    <source>
        <dbReference type="ARBA" id="ARBA00023180"/>
    </source>
</evidence>
<dbReference type="PANTHER" id="PTHR11183">
    <property type="entry name" value="GLYCOGENIN SUBFAMILY MEMBER"/>
    <property type="match status" value="1"/>
</dbReference>
<comment type="catalytic activity">
    <reaction evidence="16">
        <text>L-tyrosyl-[glycogenin] + UDP-alpha-D-glucose = alpha-D-glucosyl-L-tyrosyl-[glycogenin] + UDP + H(+)</text>
        <dbReference type="Rhea" id="RHEA:23360"/>
        <dbReference type="Rhea" id="RHEA-COMP:14604"/>
        <dbReference type="Rhea" id="RHEA-COMP:14605"/>
        <dbReference type="ChEBI" id="CHEBI:15378"/>
        <dbReference type="ChEBI" id="CHEBI:46858"/>
        <dbReference type="ChEBI" id="CHEBI:58223"/>
        <dbReference type="ChEBI" id="CHEBI:58885"/>
        <dbReference type="ChEBI" id="CHEBI:140573"/>
        <dbReference type="EC" id="2.4.1.186"/>
    </reaction>
    <physiologicalReaction direction="left-to-right" evidence="16">
        <dbReference type="Rhea" id="RHEA:23361"/>
    </physiologicalReaction>
</comment>
<dbReference type="SUPFAM" id="SSF53448">
    <property type="entry name" value="Nucleotide-diphospho-sugar transferases"/>
    <property type="match status" value="1"/>
</dbReference>
<evidence type="ECO:0000256" key="1">
    <source>
        <dbReference type="ARBA" id="ARBA00001936"/>
    </source>
</evidence>
<feature type="region of interest" description="Disordered" evidence="18">
    <location>
        <begin position="318"/>
        <end position="379"/>
    </location>
</feature>
<evidence type="ECO:0000256" key="13">
    <source>
        <dbReference type="ARBA" id="ARBA00038162"/>
    </source>
</evidence>
<keyword evidence="11" id="KW-0464">Manganese</keyword>
<dbReference type="FunFam" id="3.90.550.10:FF:000025">
    <property type="entry name" value="Glycogenin-1 isoform 1"/>
    <property type="match status" value="1"/>
</dbReference>
<evidence type="ECO:0000256" key="6">
    <source>
        <dbReference type="ARBA" id="ARBA00022553"/>
    </source>
</evidence>
<reference evidence="19 20" key="1">
    <citation type="journal article" date="2020" name="Nat. Commun.">
        <title>Donkey genomes provide new insights into domestication and selection for coat color.</title>
        <authorList>
            <person name="Wang"/>
            <person name="C."/>
            <person name="Li"/>
            <person name="H."/>
            <person name="Guo"/>
            <person name="Y."/>
            <person name="Huang"/>
            <person name="J."/>
            <person name="Sun"/>
            <person name="Y."/>
            <person name="Min"/>
            <person name="J."/>
            <person name="Wang"/>
            <person name="J."/>
            <person name="Fang"/>
            <person name="X."/>
            <person name="Zhao"/>
            <person name="Z."/>
            <person name="Wang"/>
            <person name="S."/>
            <person name="Zhang"/>
            <person name="Y."/>
            <person name="Liu"/>
            <person name="Q."/>
            <person name="Jiang"/>
            <person name="Q."/>
            <person name="Wang"/>
            <person name="X."/>
            <person name="Guo"/>
            <person name="Y."/>
            <person name="Yang"/>
            <person name="C."/>
            <person name="Wang"/>
            <person name="Y."/>
            <person name="Tian"/>
            <person name="F."/>
            <person name="Zhuang"/>
            <person name="G."/>
            <person name="Fan"/>
            <person name="Y."/>
            <person name="Gao"/>
            <person name="Q."/>
            <person name="Li"/>
            <person name="Y."/>
            <person name="Ju"/>
            <person name="Z."/>
            <person name="Li"/>
            <person name="J."/>
            <person name="Li"/>
            <person name="R."/>
            <person name="Hou"/>
            <person name="M."/>
            <person name="Yang"/>
            <person name="G."/>
            <person name="Liu"/>
            <person name="G."/>
            <person name="Liu"/>
            <person name="W."/>
            <person name="Guo"/>
            <person name="J."/>
            <person name="Pan"/>
            <person name="S."/>
            <person name="Fan"/>
            <person name="G."/>
            <person name="Zhang"/>
            <person name="W."/>
            <person name="Zhang"/>
            <person name="R."/>
            <person name="Yu"/>
            <person name="J."/>
            <person name="Zhang"/>
            <person name="X."/>
            <person name="Yin"/>
            <person name="Q."/>
            <person name="Ji"/>
            <person name="C."/>
            <person name="Jin"/>
            <person name="Y."/>
            <person name="Yue"/>
            <person name="G."/>
            <person name="Liu"/>
            <person name="M."/>
            <person name="Xu"/>
            <person name="J."/>
            <person name="Liu"/>
            <person name="S."/>
            <person name="Jordana"/>
            <person name="J."/>
            <person name="Noce"/>
            <person name="A."/>
            <person name="Amills"/>
            <person name="M."/>
            <person name="Wu"/>
            <person name="D.D."/>
            <person name="Li"/>
            <person name="S."/>
            <person name="Zhou"/>
            <person name="X. and Zhong"/>
            <person name="J."/>
        </authorList>
    </citation>
    <scope>NUCLEOTIDE SEQUENCE [LARGE SCALE GENOMIC DNA]</scope>
</reference>
<dbReference type="GO" id="GO:0005978">
    <property type="term" value="P:glycogen biosynthetic process"/>
    <property type="evidence" value="ECO:0007669"/>
    <property type="project" value="UniProtKB-KW"/>
</dbReference>
<dbReference type="GO" id="GO:0005634">
    <property type="term" value="C:nucleus"/>
    <property type="evidence" value="ECO:0007669"/>
    <property type="project" value="UniProtKB-SubCell"/>
</dbReference>
<evidence type="ECO:0000256" key="2">
    <source>
        <dbReference type="ARBA" id="ARBA00004123"/>
    </source>
</evidence>
<comment type="cofactor">
    <cofactor evidence="1">
        <name>Mn(2+)</name>
        <dbReference type="ChEBI" id="CHEBI:29035"/>
    </cofactor>
</comment>
<dbReference type="InterPro" id="IPR050587">
    <property type="entry name" value="GNT1/Glycosyltrans_8"/>
</dbReference>
<dbReference type="InterPro" id="IPR002495">
    <property type="entry name" value="Glyco_trans_8"/>
</dbReference>
<feature type="compositionally biased region" description="Basic and acidic residues" evidence="18">
    <location>
        <begin position="344"/>
        <end position="359"/>
    </location>
</feature>
<keyword evidence="20" id="KW-1185">Reference proteome</keyword>
<evidence type="ECO:0000256" key="8">
    <source>
        <dbReference type="ARBA" id="ARBA00022723"/>
    </source>
</evidence>
<evidence type="ECO:0000256" key="7">
    <source>
        <dbReference type="ARBA" id="ARBA00022679"/>
    </source>
</evidence>
<keyword evidence="6" id="KW-0597">Phosphoprotein</keyword>
<evidence type="ECO:0000313" key="20">
    <source>
        <dbReference type="Proteomes" id="UP000694387"/>
    </source>
</evidence>
<comment type="catalytic activity">
    <reaction evidence="15">
        <text>[1,4-alpha-D-glucosyl](n)-L-tyrosyl-[glycogenin] + UDP-alpha-D-glucose = [1,4-alpha-D-glucosyl](n+1)-L-tyrosyl-[glycogenin] + UDP + H(+)</text>
        <dbReference type="Rhea" id="RHEA:56560"/>
        <dbReference type="Rhea" id="RHEA-COMP:14606"/>
        <dbReference type="Rhea" id="RHEA-COMP:14607"/>
        <dbReference type="ChEBI" id="CHEBI:15378"/>
        <dbReference type="ChEBI" id="CHEBI:58223"/>
        <dbReference type="ChEBI" id="CHEBI:58885"/>
        <dbReference type="ChEBI" id="CHEBI:140574"/>
        <dbReference type="EC" id="2.4.1.186"/>
    </reaction>
    <physiologicalReaction direction="left-to-right" evidence="15">
        <dbReference type="Rhea" id="RHEA:56561"/>
    </physiologicalReaction>
</comment>
<dbReference type="CDD" id="cd02537">
    <property type="entry name" value="GT8_Glycogenin"/>
    <property type="match status" value="1"/>
</dbReference>
<evidence type="ECO:0000256" key="12">
    <source>
        <dbReference type="ARBA" id="ARBA00023242"/>
    </source>
</evidence>
<evidence type="ECO:0000256" key="14">
    <source>
        <dbReference type="ARBA" id="ARBA00038934"/>
    </source>
</evidence>
<evidence type="ECO:0000256" key="4">
    <source>
        <dbReference type="ARBA" id="ARBA00004964"/>
    </source>
</evidence>
<reference evidence="19" key="2">
    <citation type="submission" date="2025-08" db="UniProtKB">
        <authorList>
            <consortium name="Ensembl"/>
        </authorList>
    </citation>
    <scope>IDENTIFICATION</scope>
</reference>
<keyword evidence="10" id="KW-0325">Glycoprotein</keyword>
<reference evidence="19" key="3">
    <citation type="submission" date="2025-09" db="UniProtKB">
        <authorList>
            <consortium name="Ensembl"/>
        </authorList>
    </citation>
    <scope>IDENTIFICATION</scope>
</reference>
<evidence type="ECO:0000256" key="18">
    <source>
        <dbReference type="SAM" id="MobiDB-lite"/>
    </source>
</evidence>
<keyword evidence="12" id="KW-0539">Nucleus</keyword>
<dbReference type="InterPro" id="IPR029044">
    <property type="entry name" value="Nucleotide-diphossugar_trans"/>
</dbReference>
<evidence type="ECO:0000256" key="5">
    <source>
        <dbReference type="ARBA" id="ARBA00022490"/>
    </source>
</evidence>
<dbReference type="EC" id="2.4.1.186" evidence="14"/>
<keyword evidence="8" id="KW-0479">Metal-binding</keyword>
<protein>
    <recommendedName>
        <fullName evidence="14">glycogenin glucosyltransferase</fullName>
        <ecNumber evidence="14">2.4.1.186</ecNumber>
    </recommendedName>
</protein>
<dbReference type="GO" id="GO:0046872">
    <property type="term" value="F:metal ion binding"/>
    <property type="evidence" value="ECO:0007669"/>
    <property type="project" value="UniProtKB-KW"/>
</dbReference>
<evidence type="ECO:0000256" key="11">
    <source>
        <dbReference type="ARBA" id="ARBA00023211"/>
    </source>
</evidence>
<dbReference type="AlphaFoldDB" id="A0A8C4MLQ1"/>
<gene>
    <name evidence="19" type="primary">GYG2</name>
</gene>
<accession>A0A8C4MLQ1</accession>
<comment type="subcellular location">
    <subcellularLocation>
        <location evidence="3">Cytoplasm</location>
    </subcellularLocation>
    <subcellularLocation>
        <location evidence="2">Nucleus</location>
    </subcellularLocation>
</comment>
<comment type="similarity">
    <text evidence="13">Belongs to the glycosyltransferase 8 family. Glycogenin subfamily.</text>
</comment>